<dbReference type="EMBL" id="VTFZ01000016">
    <property type="protein sequence ID" value="MRX80857.1"/>
    <property type="molecule type" value="Genomic_DNA"/>
</dbReference>
<proteinExistence type="predicted"/>
<accession>A0A7K0GAJ0</accession>
<dbReference type="Proteomes" id="UP000470010">
    <property type="component" value="Unassembled WGS sequence"/>
</dbReference>
<evidence type="ECO:0000313" key="2">
    <source>
        <dbReference type="Proteomes" id="UP000470010"/>
    </source>
</evidence>
<dbReference type="AlphaFoldDB" id="A0A7K0GAJ0"/>
<organism evidence="1 2">
    <name type="scientific">Enorma shizhengliae</name>
    <dbReference type="NCBI Taxonomy" id="2606615"/>
    <lineage>
        <taxon>Bacteria</taxon>
        <taxon>Bacillati</taxon>
        <taxon>Actinomycetota</taxon>
        <taxon>Coriobacteriia</taxon>
        <taxon>Coriobacteriales</taxon>
        <taxon>Coriobacteriaceae</taxon>
        <taxon>Enorma</taxon>
    </lineage>
</organism>
<dbReference type="RefSeq" id="WP_144688890.1">
    <property type="nucleotide sequence ID" value="NZ_VLLQ01000014.1"/>
</dbReference>
<comment type="caution">
    <text evidence="1">The sequence shown here is derived from an EMBL/GenBank/DDBJ whole genome shotgun (WGS) entry which is preliminary data.</text>
</comment>
<name>A0A7K0GAJ0_9ACTN</name>
<keyword evidence="2" id="KW-1185">Reference proteome</keyword>
<reference evidence="2" key="1">
    <citation type="submission" date="2019-08" db="EMBL/GenBank/DDBJ databases">
        <title>Arthrobacter sp. nov., isolated from plateau pika and Tibetan wild ass.</title>
        <authorList>
            <person name="Ge Y."/>
        </authorList>
    </citation>
    <scope>NUCLEOTIDE SEQUENCE [LARGE SCALE GENOMIC DNA]</scope>
    <source>
        <strain evidence="2">HF-1365</strain>
    </source>
</reference>
<protein>
    <submittedName>
        <fullName evidence="1">Uncharacterized protein</fullName>
    </submittedName>
</protein>
<evidence type="ECO:0000313" key="1">
    <source>
        <dbReference type="EMBL" id="MRX80857.1"/>
    </source>
</evidence>
<gene>
    <name evidence="1" type="ORF">GJE22_09720</name>
</gene>
<sequence>MAKLLFTAPFLDDLAQLDERVEAEVWRKLELVQSVPGVGTSLVEPQLIRSYGTSCLKIAVFGFDALYERHPAADDAGDEFVVVLGIISQRRVR</sequence>